<organism evidence="2">
    <name type="scientific">viral metagenome</name>
    <dbReference type="NCBI Taxonomy" id="1070528"/>
    <lineage>
        <taxon>unclassified sequences</taxon>
        <taxon>metagenomes</taxon>
        <taxon>organismal metagenomes</taxon>
    </lineage>
</organism>
<protein>
    <recommendedName>
        <fullName evidence="3">RING-type domain-containing protein</fullName>
    </recommendedName>
</protein>
<evidence type="ECO:0000313" key="2">
    <source>
        <dbReference type="EMBL" id="QHS87764.1"/>
    </source>
</evidence>
<dbReference type="InterPro" id="IPR013083">
    <property type="entry name" value="Znf_RING/FYVE/PHD"/>
</dbReference>
<evidence type="ECO:0008006" key="3">
    <source>
        <dbReference type="Google" id="ProtNLM"/>
    </source>
</evidence>
<sequence>MNESEERELALNEFSRAIFEHLKYNSTYSFRAVTIDGVLCYPVIHKHRKIVNFECVNIYCHAKDKWGDKIKEHYSVYYKNYSTIRDAILTVEFVNKCFRIYNGDLMSPEDYKMAKMEEQFLPYNESQVCCICYENTLDTTLCDHYLCLRCREVCLNKCVTDCPMCRKQDIVSIYNIDNGLINNNVYTVLREVIEFERKQDAPNNDFVYLSSSVGEGVYAFIDRIGNRRSRSPSSESNLNENDQELSEVSTIYENEDESDELMPFDLSGLFEAALQSEPVTI</sequence>
<feature type="region of interest" description="Disordered" evidence="1">
    <location>
        <begin position="227"/>
        <end position="247"/>
    </location>
</feature>
<accession>A0A6C0B7C8</accession>
<proteinExistence type="predicted"/>
<reference evidence="2" key="1">
    <citation type="journal article" date="2020" name="Nature">
        <title>Giant virus diversity and host interactions through global metagenomics.</title>
        <authorList>
            <person name="Schulz F."/>
            <person name="Roux S."/>
            <person name="Paez-Espino D."/>
            <person name="Jungbluth S."/>
            <person name="Walsh D.A."/>
            <person name="Denef V.J."/>
            <person name="McMahon K.D."/>
            <person name="Konstantinidis K.T."/>
            <person name="Eloe-Fadrosh E.A."/>
            <person name="Kyrpides N.C."/>
            <person name="Woyke T."/>
        </authorList>
    </citation>
    <scope>NUCLEOTIDE SEQUENCE</scope>
    <source>
        <strain evidence="2">GVMAG-M-3300010158-13</strain>
    </source>
</reference>
<dbReference type="EMBL" id="MN739088">
    <property type="protein sequence ID" value="QHS87764.1"/>
    <property type="molecule type" value="Genomic_DNA"/>
</dbReference>
<feature type="compositionally biased region" description="Low complexity" evidence="1">
    <location>
        <begin position="231"/>
        <end position="240"/>
    </location>
</feature>
<dbReference type="Gene3D" id="3.30.40.10">
    <property type="entry name" value="Zinc/RING finger domain, C3HC4 (zinc finger)"/>
    <property type="match status" value="1"/>
</dbReference>
<evidence type="ECO:0000256" key="1">
    <source>
        <dbReference type="SAM" id="MobiDB-lite"/>
    </source>
</evidence>
<dbReference type="AlphaFoldDB" id="A0A6C0B7C8"/>
<name>A0A6C0B7C8_9ZZZZ</name>
<dbReference type="SUPFAM" id="SSF57850">
    <property type="entry name" value="RING/U-box"/>
    <property type="match status" value="1"/>
</dbReference>